<evidence type="ECO:0000313" key="2">
    <source>
        <dbReference type="Proteomes" id="UP000190814"/>
    </source>
</evidence>
<keyword evidence="2" id="KW-1185">Reference proteome</keyword>
<dbReference type="STRING" id="39495.SAMN02745111_00129"/>
<evidence type="ECO:0000313" key="1">
    <source>
        <dbReference type="EMBL" id="SKA59950.1"/>
    </source>
</evidence>
<sequence>MGEVLYTIPVKDAYKIDCECPICQMYNDIEKNAIEFTMGPSYMEDDIRAVTDEKGFCKEHTQKLMDANNRLGMGLILRTHFAKTNADIKKLTATGGKSGLFKKKDISELTNYIHKLNSSCFVCDKIEFTFERYLKTIVHLWKKDPEFREDFKNSKGMCNEHYVNLLEYASKNLHGSDLDSFIDETNELYIKNMERLYEDLDWFVKKFDYKYKDEPWKNARDSVFRANNKTVGIIPPDSESPEKNNN</sequence>
<organism evidence="1 2">
    <name type="scientific">Eubacterium uniforme</name>
    <dbReference type="NCBI Taxonomy" id="39495"/>
    <lineage>
        <taxon>Bacteria</taxon>
        <taxon>Bacillati</taxon>
        <taxon>Bacillota</taxon>
        <taxon>Clostridia</taxon>
        <taxon>Eubacteriales</taxon>
        <taxon>Eubacteriaceae</taxon>
        <taxon>Eubacterium</taxon>
    </lineage>
</organism>
<dbReference type="Pfam" id="PF19538">
    <property type="entry name" value="DUF6062"/>
    <property type="match status" value="1"/>
</dbReference>
<gene>
    <name evidence="1" type="ORF">SAMN02745111_00129</name>
</gene>
<proteinExistence type="predicted"/>
<evidence type="ECO:0008006" key="3">
    <source>
        <dbReference type="Google" id="ProtNLM"/>
    </source>
</evidence>
<reference evidence="1 2" key="1">
    <citation type="submission" date="2017-02" db="EMBL/GenBank/DDBJ databases">
        <authorList>
            <person name="Peterson S.W."/>
        </authorList>
    </citation>
    <scope>NUCLEOTIDE SEQUENCE [LARGE SCALE GENOMIC DNA]</scope>
    <source>
        <strain evidence="1 2">ATCC 35992</strain>
    </source>
</reference>
<accession>A0A1T4V4L8</accession>
<dbReference type="RefSeq" id="WP_078765021.1">
    <property type="nucleotide sequence ID" value="NZ_FUXZ01000002.1"/>
</dbReference>
<dbReference type="OrthoDB" id="9810814at2"/>
<dbReference type="AlphaFoldDB" id="A0A1T4V4L8"/>
<dbReference type="InterPro" id="IPR045706">
    <property type="entry name" value="DUF6062"/>
</dbReference>
<dbReference type="Proteomes" id="UP000190814">
    <property type="component" value="Unassembled WGS sequence"/>
</dbReference>
<name>A0A1T4V4L8_9FIRM</name>
<protein>
    <recommendedName>
        <fullName evidence="3">ABC transporter substrate-binding protein</fullName>
    </recommendedName>
</protein>
<dbReference type="EMBL" id="FUXZ01000002">
    <property type="protein sequence ID" value="SKA59950.1"/>
    <property type="molecule type" value="Genomic_DNA"/>
</dbReference>